<dbReference type="EMBL" id="JANIET010000001">
    <property type="protein sequence ID" value="MCQ8227995.1"/>
    <property type="molecule type" value="Genomic_DNA"/>
</dbReference>
<accession>A0ABT1VKG8</accession>
<dbReference type="PANTHER" id="PTHR43525">
    <property type="entry name" value="PROTEIN MALY"/>
    <property type="match status" value="1"/>
</dbReference>
<dbReference type="SUPFAM" id="SSF53383">
    <property type="entry name" value="PLP-dependent transferases"/>
    <property type="match status" value="1"/>
</dbReference>
<keyword evidence="8" id="KW-1185">Reference proteome</keyword>
<comment type="cofactor">
    <cofactor evidence="1">
        <name>pyridoxal 5'-phosphate</name>
        <dbReference type="ChEBI" id="CHEBI:597326"/>
    </cofactor>
</comment>
<evidence type="ECO:0000313" key="7">
    <source>
        <dbReference type="EMBL" id="MCQ8227995.1"/>
    </source>
</evidence>
<organism evidence="7 8">
    <name type="scientific">Pantoea trifolii</name>
    <dbReference type="NCBI Taxonomy" id="2968030"/>
    <lineage>
        <taxon>Bacteria</taxon>
        <taxon>Pseudomonadati</taxon>
        <taxon>Pseudomonadota</taxon>
        <taxon>Gammaproteobacteria</taxon>
        <taxon>Enterobacterales</taxon>
        <taxon>Erwiniaceae</taxon>
        <taxon>Pantoea</taxon>
    </lineage>
</organism>
<dbReference type="Proteomes" id="UP001300015">
    <property type="component" value="Unassembled WGS sequence"/>
</dbReference>
<dbReference type="InterPro" id="IPR015422">
    <property type="entry name" value="PyrdxlP-dep_Trfase_small"/>
</dbReference>
<keyword evidence="4 7" id="KW-0456">Lyase</keyword>
<dbReference type="InterPro" id="IPR015424">
    <property type="entry name" value="PyrdxlP-dep_Trfase"/>
</dbReference>
<evidence type="ECO:0000256" key="4">
    <source>
        <dbReference type="ARBA" id="ARBA00023239"/>
    </source>
</evidence>
<sequence length="379" mass="42232">MAFDFNQWIDRRHSDSLKWHKYGDRDVLPLWVADSDFRSPPSVIEAIKQRAEHGVFGYGATPTGLIDITLSRLAQRYNWQIEPDWIVLLPGVVCGLNLSVRAFTETGESTVSPTPIYPPFRGAARLADRAQVHLPLRLQDDRWVMDLDASAMQGNERLLMLCNPQNPGGTVYRRDELEAQLAFAQQHDLIVCSDEIHCDLLLSPGAQHIPFAALSEDAAQRSITLISPSKTFNIAGLGASMAIIPNPELRARFKRVREGIVPGVDILALVAAEAAWRDGDEWLAAQLDYLRANRDWLVAQVNALPELQMAAPEATYLGWIDASKLDVASPMDYFEQRGLGFSPGHDFGDNNFVRFNFGCTRATLEQAVARLQQAVAARR</sequence>
<proteinExistence type="inferred from homology"/>
<dbReference type="NCBIfam" id="TIGR04350">
    <property type="entry name" value="C_S_lyase_PatB"/>
    <property type="match status" value="1"/>
</dbReference>
<evidence type="ECO:0000256" key="3">
    <source>
        <dbReference type="ARBA" id="ARBA00022898"/>
    </source>
</evidence>
<dbReference type="InterPro" id="IPR004839">
    <property type="entry name" value="Aminotransferase_I/II_large"/>
</dbReference>
<dbReference type="CDD" id="cd00609">
    <property type="entry name" value="AAT_like"/>
    <property type="match status" value="1"/>
</dbReference>
<evidence type="ECO:0000256" key="2">
    <source>
        <dbReference type="ARBA" id="ARBA00012224"/>
    </source>
</evidence>
<evidence type="ECO:0000313" key="8">
    <source>
        <dbReference type="Proteomes" id="UP001300015"/>
    </source>
</evidence>
<dbReference type="Pfam" id="PF00155">
    <property type="entry name" value="Aminotran_1_2"/>
    <property type="match status" value="1"/>
</dbReference>
<dbReference type="PANTHER" id="PTHR43525:SF1">
    <property type="entry name" value="PROTEIN MALY"/>
    <property type="match status" value="1"/>
</dbReference>
<reference evidence="7 8" key="1">
    <citation type="submission" date="2022-07" db="EMBL/GenBank/DDBJ databases">
        <title>Pantoea trifolii sp. nov. isolated from root nodules of Trifolium rubens.</title>
        <authorList>
            <person name="Kalita M."/>
            <person name="Wdowiak-Wrobel S."/>
            <person name="Marek-Kozaczuk M."/>
            <person name="Palusinska-Szysz M."/>
            <person name="Sokolowski W."/>
            <person name="Coutinho T."/>
            <person name="Hlahane L."/>
        </authorList>
    </citation>
    <scope>NUCLEOTIDE SEQUENCE [LARGE SCALE GENOMIC DNA]</scope>
    <source>
        <strain evidence="7 8">MMK2</strain>
    </source>
</reference>
<gene>
    <name evidence="7" type="ORF">NQH49_10970</name>
</gene>
<dbReference type="Gene3D" id="3.90.1150.10">
    <property type="entry name" value="Aspartate Aminotransferase, domain 1"/>
    <property type="match status" value="1"/>
</dbReference>
<feature type="domain" description="Aminotransferase class I/classII large" evidence="6">
    <location>
        <begin position="27"/>
        <end position="371"/>
    </location>
</feature>
<dbReference type="InterPro" id="IPR027619">
    <property type="entry name" value="C-S_lyase_PatB-like"/>
</dbReference>
<dbReference type="GO" id="GO:0016829">
    <property type="term" value="F:lyase activity"/>
    <property type="evidence" value="ECO:0007669"/>
    <property type="project" value="UniProtKB-KW"/>
</dbReference>
<dbReference type="Gene3D" id="3.40.640.10">
    <property type="entry name" value="Type I PLP-dependent aspartate aminotransferase-like (Major domain)"/>
    <property type="match status" value="1"/>
</dbReference>
<evidence type="ECO:0000256" key="1">
    <source>
        <dbReference type="ARBA" id="ARBA00001933"/>
    </source>
</evidence>
<dbReference type="InterPro" id="IPR015421">
    <property type="entry name" value="PyrdxlP-dep_Trfase_major"/>
</dbReference>
<evidence type="ECO:0000259" key="6">
    <source>
        <dbReference type="Pfam" id="PF00155"/>
    </source>
</evidence>
<comment type="similarity">
    <text evidence="5">Belongs to the class-II pyridoxal-phosphate-dependent aminotransferase family. MalY/PatB cystathionine beta-lyase subfamily.</text>
</comment>
<evidence type="ECO:0000256" key="5">
    <source>
        <dbReference type="ARBA" id="ARBA00037974"/>
    </source>
</evidence>
<dbReference type="RefSeq" id="WP_256696631.1">
    <property type="nucleotide sequence ID" value="NZ_JANIES010000001.1"/>
</dbReference>
<comment type="caution">
    <text evidence="7">The sequence shown here is derived from an EMBL/GenBank/DDBJ whole genome shotgun (WGS) entry which is preliminary data.</text>
</comment>
<protein>
    <recommendedName>
        <fullName evidence="2">cysteine-S-conjugate beta-lyase</fullName>
        <ecNumber evidence="2">4.4.1.13</ecNumber>
    </recommendedName>
</protein>
<dbReference type="InterPro" id="IPR051798">
    <property type="entry name" value="Class-II_PLP-Dep_Aminotrans"/>
</dbReference>
<name>A0ABT1VKG8_9GAMM</name>
<keyword evidence="3" id="KW-0663">Pyridoxal phosphate</keyword>
<dbReference type="EC" id="4.4.1.13" evidence="2"/>